<dbReference type="NCBIfam" id="NF005559">
    <property type="entry name" value="PRK07231.1"/>
    <property type="match status" value="1"/>
</dbReference>
<gene>
    <name evidence="3" type="ORF">SKAU_G00196010</name>
</gene>
<dbReference type="AlphaFoldDB" id="A0A9Q1FEQ0"/>
<reference evidence="3" key="1">
    <citation type="journal article" date="2023" name="Science">
        <title>Genome structures resolve the early diversification of teleost fishes.</title>
        <authorList>
            <person name="Parey E."/>
            <person name="Louis A."/>
            <person name="Montfort J."/>
            <person name="Bouchez O."/>
            <person name="Roques C."/>
            <person name="Iampietro C."/>
            <person name="Lluch J."/>
            <person name="Castinel A."/>
            <person name="Donnadieu C."/>
            <person name="Desvignes T."/>
            <person name="Floi Bucao C."/>
            <person name="Jouanno E."/>
            <person name="Wen M."/>
            <person name="Mejri S."/>
            <person name="Dirks R."/>
            <person name="Jansen H."/>
            <person name="Henkel C."/>
            <person name="Chen W.J."/>
            <person name="Zahm M."/>
            <person name="Cabau C."/>
            <person name="Klopp C."/>
            <person name="Thompson A.W."/>
            <person name="Robinson-Rechavi M."/>
            <person name="Braasch I."/>
            <person name="Lecointre G."/>
            <person name="Bobe J."/>
            <person name="Postlethwait J.H."/>
            <person name="Berthelot C."/>
            <person name="Roest Crollius H."/>
            <person name="Guiguen Y."/>
        </authorList>
    </citation>
    <scope>NUCLEOTIDE SEQUENCE</scope>
    <source>
        <strain evidence="3">WJC10195</strain>
    </source>
</reference>
<evidence type="ECO:0000313" key="3">
    <source>
        <dbReference type="EMBL" id="KAJ8356807.1"/>
    </source>
</evidence>
<evidence type="ECO:0000313" key="4">
    <source>
        <dbReference type="Proteomes" id="UP001152622"/>
    </source>
</evidence>
<name>A0A9Q1FEQ0_SYNKA</name>
<dbReference type="InterPro" id="IPR020904">
    <property type="entry name" value="Sc_DH/Rdtase_CS"/>
</dbReference>
<dbReference type="Pfam" id="PF13561">
    <property type="entry name" value="adh_short_C2"/>
    <property type="match status" value="1"/>
</dbReference>
<dbReference type="EMBL" id="JAINUF010000006">
    <property type="protein sequence ID" value="KAJ8356807.1"/>
    <property type="molecule type" value="Genomic_DNA"/>
</dbReference>
<organism evidence="3 4">
    <name type="scientific">Synaphobranchus kaupii</name>
    <name type="common">Kaup's arrowtooth eel</name>
    <dbReference type="NCBI Taxonomy" id="118154"/>
    <lineage>
        <taxon>Eukaryota</taxon>
        <taxon>Metazoa</taxon>
        <taxon>Chordata</taxon>
        <taxon>Craniata</taxon>
        <taxon>Vertebrata</taxon>
        <taxon>Euteleostomi</taxon>
        <taxon>Actinopterygii</taxon>
        <taxon>Neopterygii</taxon>
        <taxon>Teleostei</taxon>
        <taxon>Anguilliformes</taxon>
        <taxon>Synaphobranchidae</taxon>
        <taxon>Synaphobranchus</taxon>
    </lineage>
</organism>
<dbReference type="FunFam" id="3.40.50.720:FF:000084">
    <property type="entry name" value="Short-chain dehydrogenase reductase"/>
    <property type="match status" value="1"/>
</dbReference>
<protein>
    <recommendedName>
        <fullName evidence="5">Dehydrogenase/reductase SDR family member 4</fullName>
    </recommendedName>
</protein>
<dbReference type="PRINTS" id="PR00081">
    <property type="entry name" value="GDHRDH"/>
</dbReference>
<dbReference type="OrthoDB" id="1669814at2759"/>
<dbReference type="SUPFAM" id="SSF51735">
    <property type="entry name" value="NAD(P)-binding Rossmann-fold domains"/>
    <property type="match status" value="1"/>
</dbReference>
<dbReference type="InterPro" id="IPR036291">
    <property type="entry name" value="NAD(P)-bd_dom_sf"/>
</dbReference>
<dbReference type="PROSITE" id="PS00061">
    <property type="entry name" value="ADH_SHORT"/>
    <property type="match status" value="1"/>
</dbReference>
<comment type="similarity">
    <text evidence="1">Belongs to the short-chain dehydrogenases/reductases (SDR) family.</text>
</comment>
<dbReference type="PANTHER" id="PTHR43943:SF2">
    <property type="entry name" value="DEHYDROGENASE_REDUCTASE 4"/>
    <property type="match status" value="1"/>
</dbReference>
<dbReference type="GO" id="GO:0004090">
    <property type="term" value="F:carbonyl reductase (NADPH) activity"/>
    <property type="evidence" value="ECO:0007669"/>
    <property type="project" value="TreeGrafter"/>
</dbReference>
<comment type="caution">
    <text evidence="3">The sequence shown here is derived from an EMBL/GenBank/DDBJ whole genome shotgun (WGS) entry which is preliminary data.</text>
</comment>
<dbReference type="PRINTS" id="PR00080">
    <property type="entry name" value="SDRFAMILY"/>
</dbReference>
<evidence type="ECO:0000256" key="2">
    <source>
        <dbReference type="ARBA" id="ARBA00023002"/>
    </source>
</evidence>
<sequence length="310" mass="33509">MRPGIVLHQEERRAHCISVRSDNGSEDFIPVPNSSQVMLRSVGRSLLANRITGRRMMSQKTLTGKVAILTASTDGIGLAAAQALGRKGAHVVVSSRGKENVERAVELLRSENIKVTGTTCHVGNREDRERLVKTTVEQCGGVDIFISNAAVNPFVGNITDSTEEVWDKILHVNLKSAFLLTKLVVPYMEIRGGGSVVFVSSAAGYQPVEALGPYNVSKTALMGLTPALAPDLGRRNIRVNCVAPGLIKTQFSSVLWKNENVFEDFKRKMIIKRMGTPQEAGGVIAFLCSDEASYITGETITVAGGINCRL</sequence>
<dbReference type="InterPro" id="IPR002347">
    <property type="entry name" value="SDR_fam"/>
</dbReference>
<dbReference type="Gene3D" id="3.40.50.720">
    <property type="entry name" value="NAD(P)-binding Rossmann-like Domain"/>
    <property type="match status" value="1"/>
</dbReference>
<keyword evidence="2" id="KW-0560">Oxidoreductase</keyword>
<proteinExistence type="inferred from homology"/>
<evidence type="ECO:0000256" key="1">
    <source>
        <dbReference type="ARBA" id="ARBA00006484"/>
    </source>
</evidence>
<keyword evidence="4" id="KW-1185">Reference proteome</keyword>
<dbReference type="PANTHER" id="PTHR43943">
    <property type="entry name" value="DEHYDROGENASE/REDUCTASE (SDR FAMILY) MEMBER 4"/>
    <property type="match status" value="1"/>
</dbReference>
<accession>A0A9Q1FEQ0</accession>
<evidence type="ECO:0008006" key="5">
    <source>
        <dbReference type="Google" id="ProtNLM"/>
    </source>
</evidence>
<dbReference type="Proteomes" id="UP001152622">
    <property type="component" value="Chromosome 6"/>
</dbReference>